<proteinExistence type="predicted"/>
<keyword evidence="2" id="KW-0472">Membrane</keyword>
<evidence type="ECO:0000313" key="3">
    <source>
        <dbReference type="EMBL" id="GHO93667.1"/>
    </source>
</evidence>
<reference evidence="3" key="1">
    <citation type="submission" date="2020-10" db="EMBL/GenBank/DDBJ databases">
        <title>Taxonomic study of unclassified bacteria belonging to the class Ktedonobacteria.</title>
        <authorList>
            <person name="Yabe S."/>
            <person name="Wang C.M."/>
            <person name="Zheng Y."/>
            <person name="Sakai Y."/>
            <person name="Cavaletti L."/>
            <person name="Monciardini P."/>
            <person name="Donadio S."/>
        </authorList>
    </citation>
    <scope>NUCLEOTIDE SEQUENCE</scope>
    <source>
        <strain evidence="3">ID150040</strain>
    </source>
</reference>
<evidence type="ECO:0000256" key="1">
    <source>
        <dbReference type="SAM" id="MobiDB-lite"/>
    </source>
</evidence>
<name>A0A8J3N171_9CHLR</name>
<keyword evidence="4" id="KW-1185">Reference proteome</keyword>
<gene>
    <name evidence="3" type="ORF">KSF_037150</name>
</gene>
<feature type="region of interest" description="Disordered" evidence="1">
    <location>
        <begin position="121"/>
        <end position="152"/>
    </location>
</feature>
<feature type="transmembrane region" description="Helical" evidence="2">
    <location>
        <begin position="56"/>
        <end position="75"/>
    </location>
</feature>
<feature type="compositionally biased region" description="Polar residues" evidence="1">
    <location>
        <begin position="1"/>
        <end position="17"/>
    </location>
</feature>
<dbReference type="Proteomes" id="UP000597444">
    <property type="component" value="Unassembled WGS sequence"/>
</dbReference>
<comment type="caution">
    <text evidence="3">The sequence shown here is derived from an EMBL/GenBank/DDBJ whole genome shotgun (WGS) entry which is preliminary data.</text>
</comment>
<dbReference type="RefSeq" id="WP_220204440.1">
    <property type="nucleotide sequence ID" value="NZ_BNJK01000001.1"/>
</dbReference>
<evidence type="ECO:0000313" key="4">
    <source>
        <dbReference type="Proteomes" id="UP000597444"/>
    </source>
</evidence>
<keyword evidence="2" id="KW-0812">Transmembrane</keyword>
<dbReference type="EMBL" id="BNJK01000001">
    <property type="protein sequence ID" value="GHO93667.1"/>
    <property type="molecule type" value="Genomic_DNA"/>
</dbReference>
<evidence type="ECO:0000256" key="2">
    <source>
        <dbReference type="SAM" id="Phobius"/>
    </source>
</evidence>
<protein>
    <submittedName>
        <fullName evidence="3">Uncharacterized protein</fullName>
    </submittedName>
</protein>
<sequence length="306" mass="32705">MSIHSTGNREQVQTYQEPPTVYASDGNGNQQNNHYDVFPPPSPSGSGQQAIHTLRIVLLLLAIVCLGSLGAVPLATNFLPTNFVNPAATPTPVAVRPTPTPLPTMPGGECTATPQNMNYASTAPTPAPGKGKKVAPTPTPTPMLPSEWLNSGHTQQDFGNVQACAASFVATYETIDANDFRTLEASTAMFSSGAKLRFYGRLPGSKADNRMDPLWRAVIQKQNLKQTAQVTVPSLLSARYSDKHLYVWMLVSYHLSIERNGQTLGLDSQRTVLLVDMVTQAGGSGTGWQVSGWGDGDVAFAVPNPV</sequence>
<keyword evidence="2" id="KW-1133">Transmembrane helix</keyword>
<dbReference type="AlphaFoldDB" id="A0A8J3N171"/>
<accession>A0A8J3N171</accession>
<feature type="region of interest" description="Disordered" evidence="1">
    <location>
        <begin position="1"/>
        <end position="48"/>
    </location>
</feature>
<organism evidence="3 4">
    <name type="scientific">Reticulibacter mediterranei</name>
    <dbReference type="NCBI Taxonomy" id="2778369"/>
    <lineage>
        <taxon>Bacteria</taxon>
        <taxon>Bacillati</taxon>
        <taxon>Chloroflexota</taxon>
        <taxon>Ktedonobacteria</taxon>
        <taxon>Ktedonobacterales</taxon>
        <taxon>Reticulibacteraceae</taxon>
        <taxon>Reticulibacter</taxon>
    </lineage>
</organism>